<dbReference type="SUPFAM" id="SSF56112">
    <property type="entry name" value="Protein kinase-like (PK-like)"/>
    <property type="match status" value="1"/>
</dbReference>
<dbReference type="GeneID" id="17320648"/>
<dbReference type="EMBL" id="HG001634">
    <property type="protein sequence ID" value="CDF33118.1"/>
    <property type="molecule type" value="Genomic_DNA"/>
</dbReference>
<dbReference type="InterPro" id="IPR011009">
    <property type="entry name" value="Kinase-like_dom_sf"/>
</dbReference>
<proteinExistence type="predicted"/>
<gene>
    <name evidence="2" type="ORF">CHC_T00010096001</name>
</gene>
<dbReference type="Proteomes" id="UP000012073">
    <property type="component" value="Unassembled WGS sequence"/>
</dbReference>
<keyword evidence="2" id="KW-0418">Kinase</keyword>
<organism evidence="2 3">
    <name type="scientific">Chondrus crispus</name>
    <name type="common">Carrageen Irish moss</name>
    <name type="synonym">Polymorpha crispa</name>
    <dbReference type="NCBI Taxonomy" id="2769"/>
    <lineage>
        <taxon>Eukaryota</taxon>
        <taxon>Rhodophyta</taxon>
        <taxon>Florideophyceae</taxon>
        <taxon>Rhodymeniophycidae</taxon>
        <taxon>Gigartinales</taxon>
        <taxon>Gigartinaceae</taxon>
        <taxon>Chondrus</taxon>
    </lineage>
</organism>
<name>R7Q5K9_CHOCR</name>
<dbReference type="AlphaFoldDB" id="R7Q5K9"/>
<accession>R7Q5K9</accession>
<dbReference type="RefSeq" id="XP_005712921.1">
    <property type="nucleotide sequence ID" value="XM_005712864.1"/>
</dbReference>
<dbReference type="Pfam" id="PF01636">
    <property type="entry name" value="APH"/>
    <property type="match status" value="1"/>
</dbReference>
<protein>
    <submittedName>
        <fullName evidence="2">Aminoglycoside 3'-phosphotransferase and Choline Kinase family</fullName>
    </submittedName>
</protein>
<reference evidence="3" key="1">
    <citation type="journal article" date="2013" name="Proc. Natl. Acad. Sci. U.S.A.">
        <title>Genome structure and metabolic features in the red seaweed Chondrus crispus shed light on evolution of the Archaeplastida.</title>
        <authorList>
            <person name="Collen J."/>
            <person name="Porcel B."/>
            <person name="Carre W."/>
            <person name="Ball S.G."/>
            <person name="Chaparro C."/>
            <person name="Tonon T."/>
            <person name="Barbeyron T."/>
            <person name="Michel G."/>
            <person name="Noel B."/>
            <person name="Valentin K."/>
            <person name="Elias M."/>
            <person name="Artiguenave F."/>
            <person name="Arun A."/>
            <person name="Aury J.M."/>
            <person name="Barbosa-Neto J.F."/>
            <person name="Bothwell J.H."/>
            <person name="Bouget F.Y."/>
            <person name="Brillet L."/>
            <person name="Cabello-Hurtado F."/>
            <person name="Capella-Gutierrez S."/>
            <person name="Charrier B."/>
            <person name="Cladiere L."/>
            <person name="Cock J.M."/>
            <person name="Coelho S.M."/>
            <person name="Colleoni C."/>
            <person name="Czjzek M."/>
            <person name="Da Silva C."/>
            <person name="Delage L."/>
            <person name="Denoeud F."/>
            <person name="Deschamps P."/>
            <person name="Dittami S.M."/>
            <person name="Gabaldon T."/>
            <person name="Gachon C.M."/>
            <person name="Groisillier A."/>
            <person name="Herve C."/>
            <person name="Jabbari K."/>
            <person name="Katinka M."/>
            <person name="Kloareg B."/>
            <person name="Kowalczyk N."/>
            <person name="Labadie K."/>
            <person name="Leblanc C."/>
            <person name="Lopez P.J."/>
            <person name="McLachlan D.H."/>
            <person name="Meslet-Cladiere L."/>
            <person name="Moustafa A."/>
            <person name="Nehr Z."/>
            <person name="Nyvall Collen P."/>
            <person name="Panaud O."/>
            <person name="Partensky F."/>
            <person name="Poulain J."/>
            <person name="Rensing S.A."/>
            <person name="Rousvoal S."/>
            <person name="Samson G."/>
            <person name="Symeonidi A."/>
            <person name="Weissenbach J."/>
            <person name="Zambounis A."/>
            <person name="Wincker P."/>
            <person name="Boyen C."/>
        </authorList>
    </citation>
    <scope>NUCLEOTIDE SEQUENCE [LARGE SCALE GENOMIC DNA]</scope>
    <source>
        <strain evidence="3">cv. Stackhouse</strain>
    </source>
</reference>
<dbReference type="GO" id="GO:0016301">
    <property type="term" value="F:kinase activity"/>
    <property type="evidence" value="ECO:0007669"/>
    <property type="project" value="UniProtKB-KW"/>
</dbReference>
<evidence type="ECO:0000313" key="3">
    <source>
        <dbReference type="Proteomes" id="UP000012073"/>
    </source>
</evidence>
<keyword evidence="3" id="KW-1185">Reference proteome</keyword>
<dbReference type="InterPro" id="IPR002575">
    <property type="entry name" value="Aminoglycoside_PTrfase"/>
</dbReference>
<dbReference type="Gramene" id="CDF33118">
    <property type="protein sequence ID" value="CDF33118"/>
    <property type="gene ID" value="CHC_T00010096001"/>
</dbReference>
<feature type="domain" description="Aminoglycoside phosphotransferase" evidence="1">
    <location>
        <begin position="776"/>
        <end position="871"/>
    </location>
</feature>
<dbReference type="OrthoDB" id="9312at2759"/>
<keyword evidence="2" id="KW-0808">Transferase</keyword>
<evidence type="ECO:0000313" key="2">
    <source>
        <dbReference type="EMBL" id="CDF33118.1"/>
    </source>
</evidence>
<dbReference type="KEGG" id="ccp:CHC_T00010096001"/>
<sequence length="951" mass="106910">MEELNCFRFMIPSRDCKSILLRKSSRGFQLPFFCSPETDDAAWVNSWTAETDDLVATFFKVFSFHIYVRRCVWRNPDPPRDEDVVLVAEVIDLKEPVQERPDMLWVTWADAIRSKWICNEGEPNIMEFLRDLQLETAMHLVPPERPPWRRPKWYQNISAWAARVIEDQGFSVVGGSFQQVENTFTHGVVRVKVSREKSVTVASLRALKDMDDSVYVRACLPIASEPQVIAGISALVCQDPVLPIVGIGISRHIIVQIGGLSGFDVEPNRIMNRLATMHISSISAVAALKERGVPDRNLSWMSDSFDVICRHRSFRSMSSSNKLYFRGLAQCVRSLCLELSGYGIPHTLVHGKLGVEAVYGSFGIDPKVFFKNWTFCGISHPLFDYLHITEMGFQAIDDEEAKNHYSQFWNGYVSKKTFTKAVGVARPLMHLYKLYAFLHIHDELEEDEQRDIAIEMTSLVRAVSGTVGAALGLSSAKTDRTVYDLIVPSPDGSCVLAYNSGGQKYLPKISLTLGIHFGRDSWEDNLEGLTSSLDSECGFSAFFLRPARRRTGPCDVVGESVLITDSVDTWTVRDKNAMWLDLNQALRCVWNETSEGLKPVQLLKAYASERTLRVVGFPPWRRVAFLKRVIAWVKPALLARQMKLDGVFHQVRNTHRSSVLVGTVRPVGGPDSRTQRIYVKTVPVDSIEPRMSQCISSILADVTPDVLDVNLGLNTFIQRDGGEHVPTVLDVRLLAETIATFQKRSLDHIDALVASGARFRGVGIVKEQLQNSFQNSLLDSLNNDATVAELRMRVPEIILYCDELSGTDIPYTLVHGDLHLANIGYLDEKRCYQIFDWGTAFLGHPFCDFAVFCATSNLSEAERLTAEEVYFLSWEKYGNQGELGRINRLALILYWAINTCSILHGEGNREESCKQAVLAKLNTSITFLKGSMDEHRAYDSSVSSSPDTKLC</sequence>
<evidence type="ECO:0000259" key="1">
    <source>
        <dbReference type="Pfam" id="PF01636"/>
    </source>
</evidence>
<dbReference type="Gene3D" id="3.90.1200.10">
    <property type="match status" value="1"/>
</dbReference>